<gene>
    <name evidence="2" type="ORF">EMK97_07310</name>
</gene>
<dbReference type="OrthoDB" id="9798104at2"/>
<accession>A0A4P6P7U6</accession>
<sequence length="181" mass="20743">MNLNALMDEFGTAQSFEKSAHIFMQEQTNNNIYFIRSGILKAYYINTDGKEFIKSFIFVNDIIGSMQALQGGLTSYNLQCIKATQVTKLAYKHIRDRCKENISLANEVIELLSALAIKKERREFELLCLPAEQRYLQLLKKIPNIYDYVTQNDIARYLGITPVALSRIKHNSSIEALTIHS</sequence>
<dbReference type="Pfam" id="PF00027">
    <property type="entry name" value="cNMP_binding"/>
    <property type="match status" value="1"/>
</dbReference>
<proteinExistence type="predicted"/>
<feature type="domain" description="Cyclic nucleotide-binding" evidence="1">
    <location>
        <begin position="14"/>
        <end position="100"/>
    </location>
</feature>
<protein>
    <submittedName>
        <fullName evidence="2">Crp/Fnr family transcriptional regulator</fullName>
    </submittedName>
</protein>
<keyword evidence="3" id="KW-1185">Reference proteome</keyword>
<dbReference type="EMBL" id="CP034759">
    <property type="protein sequence ID" value="QBG35535.1"/>
    <property type="molecule type" value="Genomic_DNA"/>
</dbReference>
<dbReference type="InterPro" id="IPR014710">
    <property type="entry name" value="RmlC-like_jellyroll"/>
</dbReference>
<organism evidence="2 3">
    <name type="scientific">Litorilituus sediminis</name>
    <dbReference type="NCBI Taxonomy" id="718192"/>
    <lineage>
        <taxon>Bacteria</taxon>
        <taxon>Pseudomonadati</taxon>
        <taxon>Pseudomonadota</taxon>
        <taxon>Gammaproteobacteria</taxon>
        <taxon>Alteromonadales</taxon>
        <taxon>Colwelliaceae</taxon>
        <taxon>Litorilituus</taxon>
    </lineage>
</organism>
<dbReference type="SUPFAM" id="SSF51206">
    <property type="entry name" value="cAMP-binding domain-like"/>
    <property type="match status" value="1"/>
</dbReference>
<evidence type="ECO:0000313" key="2">
    <source>
        <dbReference type="EMBL" id="QBG35535.1"/>
    </source>
</evidence>
<dbReference type="Proteomes" id="UP000290244">
    <property type="component" value="Chromosome"/>
</dbReference>
<dbReference type="AlphaFoldDB" id="A0A4P6P7U6"/>
<name>A0A4P6P7U6_9GAMM</name>
<dbReference type="InterPro" id="IPR018490">
    <property type="entry name" value="cNMP-bd_dom_sf"/>
</dbReference>
<evidence type="ECO:0000313" key="3">
    <source>
        <dbReference type="Proteomes" id="UP000290244"/>
    </source>
</evidence>
<dbReference type="Gene3D" id="2.60.120.10">
    <property type="entry name" value="Jelly Rolls"/>
    <property type="match status" value="1"/>
</dbReference>
<dbReference type="InterPro" id="IPR000595">
    <property type="entry name" value="cNMP-bd_dom"/>
</dbReference>
<dbReference type="KEGG" id="lsd:EMK97_07310"/>
<dbReference type="RefSeq" id="WP_130600806.1">
    <property type="nucleotide sequence ID" value="NZ_CP034759.1"/>
</dbReference>
<dbReference type="CDD" id="cd00038">
    <property type="entry name" value="CAP_ED"/>
    <property type="match status" value="1"/>
</dbReference>
<evidence type="ECO:0000259" key="1">
    <source>
        <dbReference type="Pfam" id="PF00027"/>
    </source>
</evidence>
<reference evidence="2 3" key="1">
    <citation type="submission" date="2018-12" db="EMBL/GenBank/DDBJ databases">
        <title>Complete genome of Litorilituus sediminis.</title>
        <authorList>
            <person name="Liu A."/>
            <person name="Rong J."/>
        </authorList>
    </citation>
    <scope>NUCLEOTIDE SEQUENCE [LARGE SCALE GENOMIC DNA]</scope>
    <source>
        <strain evidence="2 3">JCM 17549</strain>
    </source>
</reference>